<reference evidence="2" key="1">
    <citation type="submission" date="2017-12" db="EMBL/GenBank/DDBJ databases">
        <title>FDA dAtabase for Regulatory Grade micrObial Sequences (FDA-ARGOS): Supporting development and validation of Infectious Disease Dx tests.</title>
        <authorList>
            <person name="Campos J."/>
            <person name="Goldberg B."/>
            <person name="Tallon L."/>
            <person name="Sadzewicz L."/>
            <person name="Sengamalay N."/>
            <person name="Ott S."/>
            <person name="Godinez A."/>
            <person name="Nagaraj S."/>
            <person name="Vyas G."/>
            <person name="Aluvathingal J."/>
            <person name="Nadendla S."/>
            <person name="Geyer C."/>
            <person name="Nandy P."/>
            <person name="Hobson J."/>
            <person name="Sichtig H."/>
        </authorList>
    </citation>
    <scope>NUCLEOTIDE SEQUENCE</scope>
    <source>
        <strain evidence="2">FDAARGOS_252</strain>
    </source>
</reference>
<protein>
    <submittedName>
        <fullName evidence="2">Uncharacterized protein</fullName>
    </submittedName>
</protein>
<dbReference type="KEGG" id="pye:A6J80_17135"/>
<sequence length="73" mass="7144">MTMATTTTMATGRTTTMAGTDMATGRTTTMAGMDMGTGTTTTAATARAMGTGMADIMAVDMAAAAFPALPAAP</sequence>
<organism evidence="2 3">
    <name type="scientific">Paracoccus yeei</name>
    <dbReference type="NCBI Taxonomy" id="147645"/>
    <lineage>
        <taxon>Bacteria</taxon>
        <taxon>Pseudomonadati</taxon>
        <taxon>Pseudomonadota</taxon>
        <taxon>Alphaproteobacteria</taxon>
        <taxon>Rhodobacterales</taxon>
        <taxon>Paracoccaceae</taxon>
        <taxon>Paracoccus</taxon>
    </lineage>
</organism>
<dbReference type="Proteomes" id="UP000191257">
    <property type="component" value="Chromosome"/>
</dbReference>
<dbReference type="RefSeq" id="WP_080622305.1">
    <property type="nucleotide sequence ID" value="NZ_CAWMZI010000001.1"/>
</dbReference>
<evidence type="ECO:0000313" key="3">
    <source>
        <dbReference type="Proteomes" id="UP000191257"/>
    </source>
</evidence>
<gene>
    <name evidence="2" type="ORF">A6J80_17135</name>
</gene>
<keyword evidence="3" id="KW-1185">Reference proteome</keyword>
<name>A0A1V0GVK1_9RHOB</name>
<proteinExistence type="predicted"/>
<dbReference type="AlphaFoldDB" id="A0A1V0GVK1"/>
<evidence type="ECO:0000313" key="2">
    <source>
        <dbReference type="EMBL" id="ARC37842.1"/>
    </source>
</evidence>
<dbReference type="EMBL" id="CP020442">
    <property type="protein sequence ID" value="ARC37842.1"/>
    <property type="molecule type" value="Genomic_DNA"/>
</dbReference>
<feature type="region of interest" description="Disordered" evidence="1">
    <location>
        <begin position="1"/>
        <end position="36"/>
    </location>
</feature>
<evidence type="ECO:0000256" key="1">
    <source>
        <dbReference type="SAM" id="MobiDB-lite"/>
    </source>
</evidence>
<accession>A0A1V0GVK1</accession>